<feature type="region of interest" description="Disordered" evidence="1">
    <location>
        <begin position="110"/>
        <end position="139"/>
    </location>
</feature>
<gene>
    <name evidence="2" type="ORF">NP493_43g01000</name>
</gene>
<comment type="caution">
    <text evidence="2">The sequence shown here is derived from an EMBL/GenBank/DDBJ whole genome shotgun (WGS) entry which is preliminary data.</text>
</comment>
<dbReference type="Proteomes" id="UP001209878">
    <property type="component" value="Unassembled WGS sequence"/>
</dbReference>
<keyword evidence="3" id="KW-1185">Reference proteome</keyword>
<dbReference type="InterPro" id="IPR036402">
    <property type="entry name" value="EF-Ts_dimer_sf"/>
</dbReference>
<evidence type="ECO:0000313" key="3">
    <source>
        <dbReference type="Proteomes" id="UP001209878"/>
    </source>
</evidence>
<feature type="region of interest" description="Disordered" evidence="1">
    <location>
        <begin position="165"/>
        <end position="407"/>
    </location>
</feature>
<protein>
    <submittedName>
        <fullName evidence="2">Uncharacterized protein</fullName>
    </submittedName>
</protein>
<proteinExistence type="predicted"/>
<feature type="compositionally biased region" description="Low complexity" evidence="1">
    <location>
        <begin position="259"/>
        <end position="285"/>
    </location>
</feature>
<feature type="compositionally biased region" description="Low complexity" evidence="1">
    <location>
        <begin position="130"/>
        <end position="139"/>
    </location>
</feature>
<dbReference type="PRINTS" id="PR01217">
    <property type="entry name" value="PRICHEXTENSN"/>
</dbReference>
<dbReference type="Gene3D" id="3.30.479.20">
    <property type="entry name" value="Elongation factor Ts, dimerisation domain"/>
    <property type="match status" value="1"/>
</dbReference>
<dbReference type="EMBL" id="JAODUO010000043">
    <property type="protein sequence ID" value="KAK2191878.1"/>
    <property type="molecule type" value="Genomic_DNA"/>
</dbReference>
<feature type="compositionally biased region" description="Pro residues" evidence="1">
    <location>
        <begin position="185"/>
        <end position="249"/>
    </location>
</feature>
<feature type="compositionally biased region" description="Low complexity" evidence="1">
    <location>
        <begin position="381"/>
        <end position="407"/>
    </location>
</feature>
<evidence type="ECO:0000313" key="2">
    <source>
        <dbReference type="EMBL" id="KAK2191878.1"/>
    </source>
</evidence>
<dbReference type="AlphaFoldDB" id="A0AAD9PBZ2"/>
<reference evidence="2" key="1">
    <citation type="journal article" date="2023" name="Mol. Biol. Evol.">
        <title>Third-Generation Sequencing Reveals the Adaptive Role of the Epigenome in Three Deep-Sea Polychaetes.</title>
        <authorList>
            <person name="Perez M."/>
            <person name="Aroh O."/>
            <person name="Sun Y."/>
            <person name="Lan Y."/>
            <person name="Juniper S.K."/>
            <person name="Young C.R."/>
            <person name="Angers B."/>
            <person name="Qian P.Y."/>
        </authorList>
    </citation>
    <scope>NUCLEOTIDE SEQUENCE</scope>
    <source>
        <strain evidence="2">R07B-5</strain>
    </source>
</reference>
<evidence type="ECO:0000256" key="1">
    <source>
        <dbReference type="SAM" id="MobiDB-lite"/>
    </source>
</evidence>
<feature type="compositionally biased region" description="Polar residues" evidence="1">
    <location>
        <begin position="360"/>
        <end position="375"/>
    </location>
</feature>
<name>A0AAD9PBZ2_RIDPI</name>
<feature type="compositionally biased region" description="Polar residues" evidence="1">
    <location>
        <begin position="110"/>
        <end position="123"/>
    </location>
</feature>
<organism evidence="2 3">
    <name type="scientific">Ridgeia piscesae</name>
    <name type="common">Tubeworm</name>
    <dbReference type="NCBI Taxonomy" id="27915"/>
    <lineage>
        <taxon>Eukaryota</taxon>
        <taxon>Metazoa</taxon>
        <taxon>Spiralia</taxon>
        <taxon>Lophotrochozoa</taxon>
        <taxon>Annelida</taxon>
        <taxon>Polychaeta</taxon>
        <taxon>Sedentaria</taxon>
        <taxon>Canalipalpata</taxon>
        <taxon>Sabellida</taxon>
        <taxon>Siboglinidae</taxon>
        <taxon>Ridgeia</taxon>
    </lineage>
</organism>
<accession>A0AAD9PBZ2</accession>
<sequence length="613" mass="65245">MQLASSVNIQLLTQQPSGVATNGDVSVVRVTSSQTKPNAMPVLHEQPSEDGARAMPVFRTQNTANGQKSMPISPKPQSPNEIKTMPVFRQQQATANGPTSTHAFAVQSSVDGRTPSPVVTSVKTPAPQRVSTSSTSSSEGGVTVVAINITGQGREVTKAVKVTSNGSALPEEVHHSPPVTSQPPISTPKPAPPVFVPEPAPPVVVPQSPPSPPPSPTPEPVLPPPPPTPPPAPTPEPLSPPPPPPPPLPSDNKPARIQLSRSVSLTRSPSSAEASRSSRPSPSSPNTEVNPFFRPLPKRVDPFSFSIMVKDGRRKLSNEAFRTSKFVTTSSGSGSLGGSGSSSSNADKFPLTESPDRSNTDSANGASVPESTTGHSLPDIDGSSDSVFSDKSSDTSSTSSVEETLTETSDRRCVRAVLASRRDLTTEQTASDQRVQALICRITAPCLEHFKKEKVQQLNLTAPAIMKLSMGDKPVKEYVAALSRDLGEDIIVSEAVCRKSTKKQYIGTSMNDIVYREGNCQVAKCGVVVMLTKKNKLAPIQEFVDQLCRHVTVTKPTSLGSADSVILGRRPQRHEHINKTELLSQPFTYDPIISVAEAASRSFVEINNFALYE</sequence>
<dbReference type="SUPFAM" id="SSF54713">
    <property type="entry name" value="Elongation factor Ts (EF-Ts), dimerisation domain"/>
    <property type="match status" value="1"/>
</dbReference>